<accession>A0A1V1PFY7</accession>
<dbReference type="InterPro" id="IPR009241">
    <property type="entry name" value="HigB-like"/>
</dbReference>
<comment type="caution">
    <text evidence="1">The sequence shown here is derived from an EMBL/GenBank/DDBJ whole genome shotgun (WGS) entry which is preliminary data.</text>
</comment>
<evidence type="ECO:0008006" key="3">
    <source>
        <dbReference type="Google" id="ProtNLM"/>
    </source>
</evidence>
<dbReference type="EMBL" id="ATBP01000045">
    <property type="protein sequence ID" value="ETR73673.1"/>
    <property type="molecule type" value="Genomic_DNA"/>
</dbReference>
<gene>
    <name evidence="1" type="ORF">OMM_06798</name>
</gene>
<sequence length="119" mass="14029">MKAGKPMKFTIGYVELKNGKKPFKEFVLSLTIKERAKVFETINYFMELKNQNLPIKKNISKHLEDGIYEIRIEFVKKIARSLYFYQKGAKIILTHGFIKKTQKTPRKEIEKAKKISFNV</sequence>
<organism evidence="1 2">
    <name type="scientific">Candidatus Magnetoglobus multicellularis str. Araruama</name>
    <dbReference type="NCBI Taxonomy" id="890399"/>
    <lineage>
        <taxon>Bacteria</taxon>
        <taxon>Pseudomonadati</taxon>
        <taxon>Thermodesulfobacteriota</taxon>
        <taxon>Desulfobacteria</taxon>
        <taxon>Desulfobacterales</taxon>
        <taxon>Desulfobacteraceae</taxon>
        <taxon>Candidatus Magnetoglobus</taxon>
    </lineage>
</organism>
<evidence type="ECO:0000313" key="1">
    <source>
        <dbReference type="EMBL" id="ETR73673.1"/>
    </source>
</evidence>
<dbReference type="Pfam" id="PF05973">
    <property type="entry name" value="Gp49"/>
    <property type="match status" value="1"/>
</dbReference>
<dbReference type="Proteomes" id="UP000189670">
    <property type="component" value="Unassembled WGS sequence"/>
</dbReference>
<reference evidence="2" key="1">
    <citation type="submission" date="2012-11" db="EMBL/GenBank/DDBJ databases">
        <authorList>
            <person name="Lucero-Rivera Y.E."/>
            <person name="Tovar-Ramirez D."/>
        </authorList>
    </citation>
    <scope>NUCLEOTIDE SEQUENCE [LARGE SCALE GENOMIC DNA]</scope>
    <source>
        <strain evidence="2">Araruama</strain>
    </source>
</reference>
<proteinExistence type="predicted"/>
<name>A0A1V1PFY7_9BACT</name>
<evidence type="ECO:0000313" key="2">
    <source>
        <dbReference type="Proteomes" id="UP000189670"/>
    </source>
</evidence>
<dbReference type="AlphaFoldDB" id="A0A1V1PFY7"/>
<protein>
    <recommendedName>
        <fullName evidence="3">Phage-related protein</fullName>
    </recommendedName>
</protein>